<dbReference type="PANTHER" id="PTHR42939">
    <property type="entry name" value="ABC TRANSPORTER ATP-BINDING PROTEIN ALBC-RELATED"/>
    <property type="match status" value="1"/>
</dbReference>
<dbReference type="InterPro" id="IPR051782">
    <property type="entry name" value="ABC_Transporter_VariousFunc"/>
</dbReference>
<dbReference type="GO" id="GO:0005524">
    <property type="term" value="F:ATP binding"/>
    <property type="evidence" value="ECO:0007669"/>
    <property type="project" value="UniProtKB-KW"/>
</dbReference>
<comment type="caution">
    <text evidence="5">The sequence shown here is derived from an EMBL/GenBank/DDBJ whole genome shotgun (WGS) entry which is preliminary data.</text>
</comment>
<dbReference type="SUPFAM" id="SSF52540">
    <property type="entry name" value="P-loop containing nucleoside triphosphate hydrolases"/>
    <property type="match status" value="1"/>
</dbReference>
<dbReference type="InterPro" id="IPR003593">
    <property type="entry name" value="AAA+_ATPase"/>
</dbReference>
<dbReference type="InterPro" id="IPR003439">
    <property type="entry name" value="ABC_transporter-like_ATP-bd"/>
</dbReference>
<feature type="domain" description="ABC transporter" evidence="4">
    <location>
        <begin position="4"/>
        <end position="232"/>
    </location>
</feature>
<sequence>MVNISIDNLCKVIDDNEVIRSAEAHISGGEICAFIGPNGVGKTTLLKCLLGLLSPDQGSIKVDNEVLSKSNRSEILKEFGSVMRLPPGTFDMTVYELFVEHYNYMDIKEPIPYTEMLELVELQVPLTKKIGQLSLGMKQRLQLAIALSHRPKIIILDEPFNGLDFDGINLMKGILSDLKGKGVCIIMTSHSLSELESFVTSVIFMFNGKTHKKREVKDIVKDYSGGLKECYYFLKGEGVNN</sequence>
<dbReference type="eggNOG" id="COG1131">
    <property type="taxonomic scope" value="Bacteria"/>
</dbReference>
<gene>
    <name evidence="5" type="ORF">N784_12160</name>
</gene>
<dbReference type="InterPro" id="IPR027417">
    <property type="entry name" value="P-loop_NTPase"/>
</dbReference>
<dbReference type="CDD" id="cd03230">
    <property type="entry name" value="ABC_DR_subfamily_A"/>
    <property type="match status" value="1"/>
</dbReference>
<dbReference type="PANTHER" id="PTHR42939:SF1">
    <property type="entry name" value="ABC TRANSPORTER ATP-BINDING PROTEIN ALBC-RELATED"/>
    <property type="match status" value="1"/>
</dbReference>
<dbReference type="AlphaFoldDB" id="A0A0A5FY26"/>
<dbReference type="PROSITE" id="PS50893">
    <property type="entry name" value="ABC_TRANSPORTER_2"/>
    <property type="match status" value="1"/>
</dbReference>
<evidence type="ECO:0000313" key="5">
    <source>
        <dbReference type="EMBL" id="KGX84694.1"/>
    </source>
</evidence>
<dbReference type="SMART" id="SM00382">
    <property type="entry name" value="AAA"/>
    <property type="match status" value="1"/>
</dbReference>
<dbReference type="Proteomes" id="UP000030401">
    <property type="component" value="Unassembled WGS sequence"/>
</dbReference>
<evidence type="ECO:0000259" key="4">
    <source>
        <dbReference type="PROSITE" id="PS50893"/>
    </source>
</evidence>
<dbReference type="RefSeq" id="WP_036836107.1">
    <property type="nucleotide sequence ID" value="NZ_AVPG01000033.1"/>
</dbReference>
<proteinExistence type="predicted"/>
<organism evidence="5 6">
    <name type="scientific">Pontibacillus litoralis JSM 072002</name>
    <dbReference type="NCBI Taxonomy" id="1385512"/>
    <lineage>
        <taxon>Bacteria</taxon>
        <taxon>Bacillati</taxon>
        <taxon>Bacillota</taxon>
        <taxon>Bacilli</taxon>
        <taxon>Bacillales</taxon>
        <taxon>Bacillaceae</taxon>
        <taxon>Pontibacillus</taxon>
    </lineage>
</organism>
<keyword evidence="2" id="KW-0547">Nucleotide-binding</keyword>
<accession>A0A0A5FY26</accession>
<dbReference type="GO" id="GO:0016887">
    <property type="term" value="F:ATP hydrolysis activity"/>
    <property type="evidence" value="ECO:0007669"/>
    <property type="project" value="InterPro"/>
</dbReference>
<dbReference type="Gene3D" id="3.40.50.300">
    <property type="entry name" value="P-loop containing nucleotide triphosphate hydrolases"/>
    <property type="match status" value="1"/>
</dbReference>
<protein>
    <recommendedName>
        <fullName evidence="4">ABC transporter domain-containing protein</fullName>
    </recommendedName>
</protein>
<dbReference type="OrthoDB" id="9804819at2"/>
<dbReference type="Pfam" id="PF00005">
    <property type="entry name" value="ABC_tran"/>
    <property type="match status" value="1"/>
</dbReference>
<dbReference type="EMBL" id="AVPG01000033">
    <property type="protein sequence ID" value="KGX84694.1"/>
    <property type="molecule type" value="Genomic_DNA"/>
</dbReference>
<reference evidence="5 6" key="1">
    <citation type="submission" date="2013-08" db="EMBL/GenBank/DDBJ databases">
        <authorList>
            <person name="Huang J."/>
            <person name="Wang G."/>
        </authorList>
    </citation>
    <scope>NUCLEOTIDE SEQUENCE [LARGE SCALE GENOMIC DNA]</scope>
    <source>
        <strain evidence="5 6">JSM 072002</strain>
    </source>
</reference>
<evidence type="ECO:0000256" key="1">
    <source>
        <dbReference type="ARBA" id="ARBA00022448"/>
    </source>
</evidence>
<dbReference type="STRING" id="1385512.N784_12160"/>
<name>A0A0A5FY26_9BACI</name>
<keyword evidence="3" id="KW-0067">ATP-binding</keyword>
<evidence type="ECO:0000256" key="2">
    <source>
        <dbReference type="ARBA" id="ARBA00022741"/>
    </source>
</evidence>
<dbReference type="InterPro" id="IPR017871">
    <property type="entry name" value="ABC_transporter-like_CS"/>
</dbReference>
<evidence type="ECO:0000313" key="6">
    <source>
        <dbReference type="Proteomes" id="UP000030401"/>
    </source>
</evidence>
<evidence type="ECO:0000256" key="3">
    <source>
        <dbReference type="ARBA" id="ARBA00022840"/>
    </source>
</evidence>
<keyword evidence="6" id="KW-1185">Reference proteome</keyword>
<keyword evidence="1" id="KW-0813">Transport</keyword>
<dbReference type="PROSITE" id="PS00211">
    <property type="entry name" value="ABC_TRANSPORTER_1"/>
    <property type="match status" value="1"/>
</dbReference>